<evidence type="ECO:0000313" key="2">
    <source>
        <dbReference type="EMBL" id="PKB25298.1"/>
    </source>
</evidence>
<protein>
    <recommendedName>
        <fullName evidence="1">DUF6878 domain-containing protein</fullName>
    </recommendedName>
</protein>
<dbReference type="Proteomes" id="UP000232587">
    <property type="component" value="Unassembled WGS sequence"/>
</dbReference>
<evidence type="ECO:0000259" key="1">
    <source>
        <dbReference type="Pfam" id="PF21798"/>
    </source>
</evidence>
<evidence type="ECO:0000313" key="3">
    <source>
        <dbReference type="Proteomes" id="UP000232587"/>
    </source>
</evidence>
<dbReference type="InterPro" id="IPR049243">
    <property type="entry name" value="DUF6878"/>
</dbReference>
<name>A0A2N0I284_9SPHN</name>
<dbReference type="RefSeq" id="WP_100865748.1">
    <property type="nucleotide sequence ID" value="NZ_PHUF01000002.1"/>
</dbReference>
<dbReference type="AlphaFoldDB" id="A0A2N0I284"/>
<dbReference type="EMBL" id="PHUF01000002">
    <property type="protein sequence ID" value="PKB25298.1"/>
    <property type="molecule type" value="Genomic_DNA"/>
</dbReference>
<reference evidence="2 3" key="1">
    <citation type="submission" date="2017-11" db="EMBL/GenBank/DDBJ databases">
        <title>Genomic Encyclopedia of Type Strains, Phase III (KMG-III): the genomes of soil and plant-associated and newly described type strains.</title>
        <authorList>
            <person name="Whitman W."/>
        </authorList>
    </citation>
    <scope>NUCLEOTIDE SEQUENCE [LARGE SCALE GENOMIC DNA]</scope>
    <source>
        <strain evidence="2 3">CGMCC 1.12274</strain>
    </source>
</reference>
<comment type="caution">
    <text evidence="2">The sequence shown here is derived from an EMBL/GenBank/DDBJ whole genome shotgun (WGS) entry which is preliminary data.</text>
</comment>
<accession>A0A2N0I284</accession>
<proteinExistence type="predicted"/>
<organism evidence="2 3">
    <name type="scientific">Novosphingobium kunmingense</name>
    <dbReference type="NCBI Taxonomy" id="1211806"/>
    <lineage>
        <taxon>Bacteria</taxon>
        <taxon>Pseudomonadati</taxon>
        <taxon>Pseudomonadota</taxon>
        <taxon>Alphaproteobacteria</taxon>
        <taxon>Sphingomonadales</taxon>
        <taxon>Sphingomonadaceae</taxon>
        <taxon>Novosphingobium</taxon>
    </lineage>
</organism>
<gene>
    <name evidence="2" type="ORF">B0I00_0492</name>
</gene>
<sequence>MISPSMALAEFTEQQAANRARATSEIDRLKRAVIAPLRHHGIASVEVAFDGCGDSGAIEDIACRDASDIAVDLPEEFSVCVEEDGAEPVQTTLKQALEDLAYAALELHHPGWEINDGAGGTLEIDVTAETFMLDCKLRYTAYDDHYTEL</sequence>
<feature type="domain" description="DUF6878" evidence="1">
    <location>
        <begin position="30"/>
        <end position="147"/>
    </location>
</feature>
<dbReference type="Pfam" id="PF21798">
    <property type="entry name" value="DUF6878"/>
    <property type="match status" value="1"/>
</dbReference>
<keyword evidence="3" id="KW-1185">Reference proteome</keyword>
<dbReference type="OrthoDB" id="7259981at2"/>